<gene>
    <name evidence="2" type="ORF">KEM10_03100</name>
</gene>
<comment type="caution">
    <text evidence="2">The sequence shown here is derived from an EMBL/GenBank/DDBJ whole genome shotgun (WGS) entry which is preliminary data.</text>
</comment>
<feature type="signal peptide" evidence="1">
    <location>
        <begin position="1"/>
        <end position="20"/>
    </location>
</feature>
<reference evidence="2 3" key="1">
    <citation type="journal article" date="2015" name="Int. J. Syst. Evol. Microbiol.">
        <title>Carboxylicivirga linearis sp. nov., isolated from a sea cucumber culture pond.</title>
        <authorList>
            <person name="Wang F.Q."/>
            <person name="Zhou Y.X."/>
            <person name="Lin X.Z."/>
            <person name="Chen G.J."/>
            <person name="Du Z.J."/>
        </authorList>
    </citation>
    <scope>NUCLEOTIDE SEQUENCE [LARGE SCALE GENOMIC DNA]</scope>
    <source>
        <strain evidence="2 3">FB218</strain>
    </source>
</reference>
<evidence type="ECO:0000313" key="3">
    <source>
        <dbReference type="Proteomes" id="UP000708576"/>
    </source>
</evidence>
<sequence>MKRLNVLAALFLVLAVSVNAQTKVETLTEFLDGIIKFENTTIQEGTPIADIKELAAAQADKVMDLNKETIAEALETAKDYHFCVITVGVHTIARITDIENCQQSGSWGQCMPMGEGYVQKGGLTVKNDYLNNIIGIPSSQERKVYFFMKK</sequence>
<organism evidence="2 3">
    <name type="scientific">Carboxylicivirga linearis</name>
    <dbReference type="NCBI Taxonomy" id="1628157"/>
    <lineage>
        <taxon>Bacteria</taxon>
        <taxon>Pseudomonadati</taxon>
        <taxon>Bacteroidota</taxon>
        <taxon>Bacteroidia</taxon>
        <taxon>Marinilabiliales</taxon>
        <taxon>Marinilabiliaceae</taxon>
        <taxon>Carboxylicivirga</taxon>
    </lineage>
</organism>
<protein>
    <submittedName>
        <fullName evidence="2">Uncharacterized protein</fullName>
    </submittedName>
</protein>
<keyword evidence="3" id="KW-1185">Reference proteome</keyword>
<name>A0ABS5JQW0_9BACT</name>
<dbReference type="RefSeq" id="WP_212213353.1">
    <property type="nucleotide sequence ID" value="NZ_JAGUCO010000001.1"/>
</dbReference>
<feature type="chain" id="PRO_5046976687" evidence="1">
    <location>
        <begin position="21"/>
        <end position="150"/>
    </location>
</feature>
<evidence type="ECO:0000256" key="1">
    <source>
        <dbReference type="SAM" id="SignalP"/>
    </source>
</evidence>
<keyword evidence="1" id="KW-0732">Signal</keyword>
<evidence type="ECO:0000313" key="2">
    <source>
        <dbReference type="EMBL" id="MBS2097249.1"/>
    </source>
</evidence>
<dbReference type="EMBL" id="JAGUCO010000001">
    <property type="protein sequence ID" value="MBS2097249.1"/>
    <property type="molecule type" value="Genomic_DNA"/>
</dbReference>
<accession>A0ABS5JQW0</accession>
<dbReference type="Proteomes" id="UP000708576">
    <property type="component" value="Unassembled WGS sequence"/>
</dbReference>
<proteinExistence type="predicted"/>